<protein>
    <submittedName>
        <fullName evidence="7">TetR/AcrR family transcriptional regulator C-terminal domain-containing protein</fullName>
    </submittedName>
</protein>
<reference evidence="8" key="1">
    <citation type="journal article" date="2019" name="Int. J. Syst. Evol. Microbiol.">
        <title>The Global Catalogue of Microorganisms (GCM) 10K type strain sequencing project: providing services to taxonomists for standard genome sequencing and annotation.</title>
        <authorList>
            <consortium name="The Broad Institute Genomics Platform"/>
            <consortium name="The Broad Institute Genome Sequencing Center for Infectious Disease"/>
            <person name="Wu L."/>
            <person name="Ma J."/>
        </authorList>
    </citation>
    <scope>NUCLEOTIDE SEQUENCE [LARGE SCALE GENOMIC DNA]</scope>
    <source>
        <strain evidence="8">CGMCC 1.10363</strain>
    </source>
</reference>
<dbReference type="Proteomes" id="UP001595900">
    <property type="component" value="Unassembled WGS sequence"/>
</dbReference>
<organism evidence="7 8">
    <name type="scientific">Gryllotalpicola reticulitermitis</name>
    <dbReference type="NCBI Taxonomy" id="1184153"/>
    <lineage>
        <taxon>Bacteria</taxon>
        <taxon>Bacillati</taxon>
        <taxon>Actinomycetota</taxon>
        <taxon>Actinomycetes</taxon>
        <taxon>Micrococcales</taxon>
        <taxon>Microbacteriaceae</taxon>
        <taxon>Gryllotalpicola</taxon>
    </lineage>
</organism>
<dbReference type="EMBL" id="JBHSCN010000001">
    <property type="protein sequence ID" value="MFC4241813.1"/>
    <property type="molecule type" value="Genomic_DNA"/>
</dbReference>
<dbReference type="Pfam" id="PF02909">
    <property type="entry name" value="TetR_C_1"/>
    <property type="match status" value="1"/>
</dbReference>
<dbReference type="SUPFAM" id="SSF46689">
    <property type="entry name" value="Homeodomain-like"/>
    <property type="match status" value="1"/>
</dbReference>
<comment type="caution">
    <text evidence="7">The sequence shown here is derived from an EMBL/GenBank/DDBJ whole genome shotgun (WGS) entry which is preliminary data.</text>
</comment>
<dbReference type="PANTHER" id="PTHR30055:SF151">
    <property type="entry name" value="TRANSCRIPTIONAL REGULATORY PROTEIN"/>
    <property type="match status" value="1"/>
</dbReference>
<dbReference type="InterPro" id="IPR001647">
    <property type="entry name" value="HTH_TetR"/>
</dbReference>
<dbReference type="InterPro" id="IPR036271">
    <property type="entry name" value="Tet_transcr_reg_TetR-rel_C_sf"/>
</dbReference>
<gene>
    <name evidence="7" type="ORF">ACFOYW_00385</name>
</gene>
<feature type="domain" description="HTH tetR-type" evidence="6">
    <location>
        <begin position="11"/>
        <end position="71"/>
    </location>
</feature>
<dbReference type="Gene3D" id="1.10.357.10">
    <property type="entry name" value="Tetracycline Repressor, domain 2"/>
    <property type="match status" value="1"/>
</dbReference>
<evidence type="ECO:0000256" key="5">
    <source>
        <dbReference type="PROSITE-ProRule" id="PRU00335"/>
    </source>
</evidence>
<evidence type="ECO:0000313" key="8">
    <source>
        <dbReference type="Proteomes" id="UP001595900"/>
    </source>
</evidence>
<proteinExistence type="predicted"/>
<evidence type="ECO:0000259" key="6">
    <source>
        <dbReference type="PROSITE" id="PS50977"/>
    </source>
</evidence>
<evidence type="ECO:0000256" key="2">
    <source>
        <dbReference type="ARBA" id="ARBA00023015"/>
    </source>
</evidence>
<dbReference type="PRINTS" id="PR00400">
    <property type="entry name" value="TETREPRESSOR"/>
</dbReference>
<evidence type="ECO:0000313" key="7">
    <source>
        <dbReference type="EMBL" id="MFC4241813.1"/>
    </source>
</evidence>
<dbReference type="InterPro" id="IPR050109">
    <property type="entry name" value="HTH-type_TetR-like_transc_reg"/>
</dbReference>
<evidence type="ECO:0000256" key="4">
    <source>
        <dbReference type="ARBA" id="ARBA00023163"/>
    </source>
</evidence>
<sequence length="248" mass="26656">MARRSPGTKAGLTRDLILRTALAIADTDGLRRLTIRRLADRLGVEPMSVYGHLPNKQALLDGLVEAALPRAEELALAPDAAWEAAMRGYAIALRRAVQAHPGVHSLLLTTQGETATSLEAVETALRALTREGFPVSLAAALLHTVMVFVIAHTVNAAAEAAQAHSVRITPTEHPLVTQLLTASDPTDPFTTGLDAILLGFGVLRLGSQRKAVESSQRPSTPRRTITDRLTVAWRQVPCAKQNGAWRTH</sequence>
<evidence type="ECO:0000256" key="3">
    <source>
        <dbReference type="ARBA" id="ARBA00023125"/>
    </source>
</evidence>
<keyword evidence="4" id="KW-0804">Transcription</keyword>
<keyword evidence="2" id="KW-0805">Transcription regulation</keyword>
<evidence type="ECO:0000256" key="1">
    <source>
        <dbReference type="ARBA" id="ARBA00022491"/>
    </source>
</evidence>
<dbReference type="SUPFAM" id="SSF48498">
    <property type="entry name" value="Tetracyclin repressor-like, C-terminal domain"/>
    <property type="match status" value="1"/>
</dbReference>
<keyword evidence="1" id="KW-0678">Repressor</keyword>
<keyword evidence="8" id="KW-1185">Reference proteome</keyword>
<dbReference type="InterPro" id="IPR003012">
    <property type="entry name" value="Tet_transcr_reg_TetR"/>
</dbReference>
<dbReference type="InterPro" id="IPR004111">
    <property type="entry name" value="Repressor_TetR_C"/>
</dbReference>
<name>A0ABV8Q276_9MICO</name>
<dbReference type="RefSeq" id="WP_390226560.1">
    <property type="nucleotide sequence ID" value="NZ_JBHSCN010000001.1"/>
</dbReference>
<dbReference type="PROSITE" id="PS50977">
    <property type="entry name" value="HTH_TETR_2"/>
    <property type="match status" value="1"/>
</dbReference>
<dbReference type="InterPro" id="IPR009057">
    <property type="entry name" value="Homeodomain-like_sf"/>
</dbReference>
<accession>A0ABV8Q276</accession>
<feature type="DNA-binding region" description="H-T-H motif" evidence="5">
    <location>
        <begin position="34"/>
        <end position="53"/>
    </location>
</feature>
<dbReference type="PANTHER" id="PTHR30055">
    <property type="entry name" value="HTH-TYPE TRANSCRIPTIONAL REGULATOR RUTR"/>
    <property type="match status" value="1"/>
</dbReference>
<keyword evidence="3 5" id="KW-0238">DNA-binding</keyword>
<dbReference type="Pfam" id="PF00440">
    <property type="entry name" value="TetR_N"/>
    <property type="match status" value="1"/>
</dbReference>